<gene>
    <name evidence="2" type="ORF">VHP8226_03963</name>
</gene>
<accession>A0ABN8DQ71</accession>
<evidence type="ECO:0000313" key="3">
    <source>
        <dbReference type="Proteomes" id="UP000838160"/>
    </source>
</evidence>
<reference evidence="2" key="1">
    <citation type="submission" date="2021-12" db="EMBL/GenBank/DDBJ databases">
        <authorList>
            <person name="Rodrigo-Torres L."/>
            <person name="Arahal R. D."/>
            <person name="Lucena T."/>
        </authorList>
    </citation>
    <scope>NUCLEOTIDE SEQUENCE</scope>
    <source>
        <strain evidence="2">CECT 8226</strain>
    </source>
</reference>
<dbReference type="RefSeq" id="WP_237486830.1">
    <property type="nucleotide sequence ID" value="NZ_CAKLCM010000003.1"/>
</dbReference>
<evidence type="ECO:0000256" key="1">
    <source>
        <dbReference type="SAM" id="Phobius"/>
    </source>
</evidence>
<name>A0ABN8DQ71_9VIBR</name>
<keyword evidence="1" id="KW-0472">Membrane</keyword>
<dbReference type="EMBL" id="CAKLCM010000003">
    <property type="protein sequence ID" value="CAH0530322.1"/>
    <property type="molecule type" value="Genomic_DNA"/>
</dbReference>
<organism evidence="2 3">
    <name type="scientific">Vibrio hippocampi</name>
    <dbReference type="NCBI Taxonomy" id="654686"/>
    <lineage>
        <taxon>Bacteria</taxon>
        <taxon>Pseudomonadati</taxon>
        <taxon>Pseudomonadota</taxon>
        <taxon>Gammaproteobacteria</taxon>
        <taxon>Vibrionales</taxon>
        <taxon>Vibrionaceae</taxon>
        <taxon>Vibrio</taxon>
    </lineage>
</organism>
<proteinExistence type="predicted"/>
<dbReference type="Proteomes" id="UP000838160">
    <property type="component" value="Unassembled WGS sequence"/>
</dbReference>
<keyword evidence="1" id="KW-1133">Transmembrane helix</keyword>
<comment type="caution">
    <text evidence="2">The sequence shown here is derived from an EMBL/GenBank/DDBJ whole genome shotgun (WGS) entry which is preliminary data.</text>
</comment>
<sequence length="100" mass="11254">MILTLLPLLVVFVLFPKKLEKDEVLVCVIYTLYALSVSFLIEIPTNSRIGSLFAGLPSGLFLAYLYPSFVDLEEKITKAVASILFVIIALWLGYFTLFVF</sequence>
<keyword evidence="1" id="KW-0812">Transmembrane</keyword>
<feature type="transmembrane region" description="Helical" evidence="1">
    <location>
        <begin position="26"/>
        <end position="43"/>
    </location>
</feature>
<feature type="transmembrane region" description="Helical" evidence="1">
    <location>
        <begin position="79"/>
        <end position="99"/>
    </location>
</feature>
<evidence type="ECO:0000313" key="2">
    <source>
        <dbReference type="EMBL" id="CAH0530322.1"/>
    </source>
</evidence>
<keyword evidence="3" id="KW-1185">Reference proteome</keyword>
<protein>
    <submittedName>
        <fullName evidence="2">Uncharacterized protein</fullName>
    </submittedName>
</protein>
<feature type="transmembrane region" description="Helical" evidence="1">
    <location>
        <begin position="50"/>
        <end position="67"/>
    </location>
</feature>